<feature type="binding site" evidence="10">
    <location>
        <position position="392"/>
    </location>
    <ligand>
        <name>homogentisate</name>
        <dbReference type="ChEBI" id="CHEBI:16169"/>
    </ligand>
</feature>
<dbReference type="GO" id="GO:0006570">
    <property type="term" value="P:tyrosine metabolic process"/>
    <property type="evidence" value="ECO:0007669"/>
    <property type="project" value="InterPro"/>
</dbReference>
<keyword evidence="5 10" id="KW-0479">Metal-binding</keyword>
<dbReference type="InterPro" id="IPR046452">
    <property type="entry name" value="HgmA_N"/>
</dbReference>
<evidence type="ECO:0000313" key="14">
    <source>
        <dbReference type="EMBL" id="TPX36567.1"/>
    </source>
</evidence>
<dbReference type="CDD" id="cd07000">
    <property type="entry name" value="cupin_HGO_N"/>
    <property type="match status" value="1"/>
</dbReference>
<feature type="region of interest" description="Disordered" evidence="11">
    <location>
        <begin position="1"/>
        <end position="22"/>
    </location>
</feature>
<evidence type="ECO:0000256" key="5">
    <source>
        <dbReference type="ARBA" id="ARBA00022723"/>
    </source>
</evidence>
<keyword evidence="15" id="KW-1185">Reference proteome</keyword>
<keyword evidence="7" id="KW-0560">Oxidoreductase</keyword>
<dbReference type="OrthoDB" id="1689029at2759"/>
<evidence type="ECO:0000256" key="1">
    <source>
        <dbReference type="ARBA" id="ARBA00001962"/>
    </source>
</evidence>
<evidence type="ECO:0000259" key="12">
    <source>
        <dbReference type="Pfam" id="PF04209"/>
    </source>
</evidence>
<keyword evidence="6 14" id="KW-0223">Dioxygenase</keyword>
<protein>
    <recommendedName>
        <fullName evidence="4">homogentisate 1,2-dioxygenase</fullName>
        <ecNumber evidence="4">1.13.11.5</ecNumber>
    </recommendedName>
</protein>
<dbReference type="InterPro" id="IPR046451">
    <property type="entry name" value="HgmA_C"/>
</dbReference>
<sequence>MQQAKEVKAASPMLHPSVSSNPKDTLKYQPGFGNDFCSEALPGALPIGQNQPQKCPYKLYAESVTGTVFTSPRSFGVGNQRCWLYRIRPSIAIQKSFVKYDVNPYVAADFTASGIGEPMNPKPQFYGPFDMPKDKKVDFVDGLRTVAGAGSAQLRFGVAYHTYVANASMTNRAFYSADGDMMIFPAAGRLRVQTEFGFMSVAPNELCVVQRGLRFSIALEDGGEARGFVLEIFDGHFELPDLGVIGSNGLSHARDFMTPVAAYEDTQAAWTIINKFQGHLWKVEMDHSPFDVVAWHGNYAPYKYDMNRFQCIGSLSHDHTDPSLFCMLTVRGPQPGVALVDVLNIDPPRWTSMSHTYNIPYYHRNSASEFVMGIRGSFPPGAVLYVPPMSPHGSGRDAFEKATNKVQAGPYREGDGQTLLMWESCLMVSPTKWALDNKGPLGQIDYSESTGKTLIKYFDGKL</sequence>
<feature type="active site" description="Proton acceptor" evidence="9">
    <location>
        <position position="319"/>
    </location>
</feature>
<proteinExistence type="inferred from homology"/>
<dbReference type="SUPFAM" id="SSF51182">
    <property type="entry name" value="RmlC-like cupins"/>
    <property type="match status" value="1"/>
</dbReference>
<dbReference type="RefSeq" id="XP_031026781.1">
    <property type="nucleotide sequence ID" value="XM_031167158.1"/>
</dbReference>
<name>A0A507C6A7_9FUNG</name>
<dbReference type="Pfam" id="PF04209">
    <property type="entry name" value="HgmA_C"/>
    <property type="match status" value="1"/>
</dbReference>
<dbReference type="EC" id="1.13.11.5" evidence="4"/>
<evidence type="ECO:0000256" key="3">
    <source>
        <dbReference type="ARBA" id="ARBA00007757"/>
    </source>
</evidence>
<gene>
    <name evidence="14" type="ORF">SmJEL517_g01230</name>
</gene>
<evidence type="ECO:0000256" key="7">
    <source>
        <dbReference type="ARBA" id="ARBA00023002"/>
    </source>
</evidence>
<dbReference type="GO" id="GO:0005737">
    <property type="term" value="C:cytoplasm"/>
    <property type="evidence" value="ECO:0007669"/>
    <property type="project" value="TreeGrafter"/>
</dbReference>
<dbReference type="UniPathway" id="UPA00139">
    <property type="reaction ID" value="UER00339"/>
</dbReference>
<evidence type="ECO:0000256" key="9">
    <source>
        <dbReference type="PIRSR" id="PIRSR605708-1"/>
    </source>
</evidence>
<evidence type="ECO:0000259" key="13">
    <source>
        <dbReference type="Pfam" id="PF20510"/>
    </source>
</evidence>
<dbReference type="GO" id="GO:0004411">
    <property type="term" value="F:homogentisate 1,2-dioxygenase activity"/>
    <property type="evidence" value="ECO:0007669"/>
    <property type="project" value="UniProtKB-EC"/>
</dbReference>
<dbReference type="Proteomes" id="UP000319731">
    <property type="component" value="Unassembled WGS sequence"/>
</dbReference>
<evidence type="ECO:0000256" key="2">
    <source>
        <dbReference type="ARBA" id="ARBA00004704"/>
    </source>
</evidence>
<dbReference type="GO" id="GO:0006559">
    <property type="term" value="P:L-phenylalanine catabolic process"/>
    <property type="evidence" value="ECO:0007669"/>
    <property type="project" value="UniProtKB-UniPathway"/>
</dbReference>
<dbReference type="AlphaFoldDB" id="A0A507C6A7"/>
<comment type="pathway">
    <text evidence="2">Amino-acid degradation; L-phenylalanine degradation; acetoacetate and fumarate from L-phenylalanine: step 4/6.</text>
</comment>
<dbReference type="Gene3D" id="2.60.120.10">
    <property type="entry name" value="Jelly Rolls"/>
    <property type="match status" value="1"/>
</dbReference>
<comment type="similarity">
    <text evidence="3">Belongs to the homogentisate dioxygenase family.</text>
</comment>
<accession>A0A507C6A7</accession>
<dbReference type="EMBL" id="QEAO01000004">
    <property type="protein sequence ID" value="TPX36567.1"/>
    <property type="molecule type" value="Genomic_DNA"/>
</dbReference>
<evidence type="ECO:0000313" key="15">
    <source>
        <dbReference type="Proteomes" id="UP000319731"/>
    </source>
</evidence>
<comment type="caution">
    <text evidence="14">The sequence shown here is derived from an EMBL/GenBank/DDBJ whole genome shotgun (WGS) entry which is preliminary data.</text>
</comment>
<feature type="domain" description="Homogentisate 1,2-dioxygenase N-terminal" evidence="13">
    <location>
        <begin position="27"/>
        <end position="306"/>
    </location>
</feature>
<dbReference type="GeneID" id="42002455"/>
<evidence type="ECO:0000256" key="8">
    <source>
        <dbReference type="ARBA" id="ARBA00023004"/>
    </source>
</evidence>
<dbReference type="InterPro" id="IPR005708">
    <property type="entry name" value="Homogentis_dOase"/>
</dbReference>
<dbReference type="InterPro" id="IPR011051">
    <property type="entry name" value="RmlC_Cupin_sf"/>
</dbReference>
<evidence type="ECO:0000256" key="6">
    <source>
        <dbReference type="ARBA" id="ARBA00022964"/>
    </source>
</evidence>
<dbReference type="STRING" id="1806994.A0A507C6A7"/>
<dbReference type="GO" id="GO:0046872">
    <property type="term" value="F:metal ion binding"/>
    <property type="evidence" value="ECO:0007669"/>
    <property type="project" value="UniProtKB-KW"/>
</dbReference>
<organism evidence="14 15">
    <name type="scientific">Synchytrium microbalum</name>
    <dbReference type="NCBI Taxonomy" id="1806994"/>
    <lineage>
        <taxon>Eukaryota</taxon>
        <taxon>Fungi</taxon>
        <taxon>Fungi incertae sedis</taxon>
        <taxon>Chytridiomycota</taxon>
        <taxon>Chytridiomycota incertae sedis</taxon>
        <taxon>Chytridiomycetes</taxon>
        <taxon>Synchytriales</taxon>
        <taxon>Synchytriaceae</taxon>
        <taxon>Synchytrium</taxon>
    </lineage>
</organism>
<feature type="binding site" evidence="10">
    <location>
        <position position="392"/>
    </location>
    <ligand>
        <name>Fe cation</name>
        <dbReference type="ChEBI" id="CHEBI:24875"/>
    </ligand>
</feature>
<dbReference type="Pfam" id="PF20510">
    <property type="entry name" value="HgmA_N"/>
    <property type="match status" value="1"/>
</dbReference>
<comment type="cofactor">
    <cofactor evidence="1 10">
        <name>Fe cation</name>
        <dbReference type="ChEBI" id="CHEBI:24875"/>
    </cofactor>
</comment>
<feature type="binding site" evidence="10">
    <location>
        <position position="369"/>
    </location>
    <ligand>
        <name>Fe cation</name>
        <dbReference type="ChEBI" id="CHEBI:24875"/>
    </ligand>
</feature>
<feature type="binding site" evidence="10">
    <location>
        <position position="363"/>
    </location>
    <ligand>
        <name>Fe cation</name>
        <dbReference type="ChEBI" id="CHEBI:24875"/>
    </ligand>
</feature>
<reference evidence="14 15" key="1">
    <citation type="journal article" date="2019" name="Sci. Rep.">
        <title>Comparative genomics of chytrid fungi reveal insights into the obligate biotrophic and pathogenic lifestyle of Synchytrium endobioticum.</title>
        <authorList>
            <person name="van de Vossenberg B.T.L.H."/>
            <person name="Warris S."/>
            <person name="Nguyen H.D.T."/>
            <person name="van Gent-Pelzer M.P.E."/>
            <person name="Joly D.L."/>
            <person name="van de Geest H.C."/>
            <person name="Bonants P.J.M."/>
            <person name="Smith D.S."/>
            <person name="Levesque C.A."/>
            <person name="van der Lee T.A.J."/>
        </authorList>
    </citation>
    <scope>NUCLEOTIDE SEQUENCE [LARGE SCALE GENOMIC DNA]</scope>
    <source>
        <strain evidence="14 15">JEL517</strain>
    </source>
</reference>
<keyword evidence="8 10" id="KW-0408">Iron</keyword>
<feature type="domain" description="Homogentisate 1,2-dioxygenase C-terminal" evidence="12">
    <location>
        <begin position="308"/>
        <end position="446"/>
    </location>
</feature>
<dbReference type="PANTHER" id="PTHR11056:SF0">
    <property type="entry name" value="HOMOGENTISATE 1,2-DIOXYGENASE"/>
    <property type="match status" value="1"/>
</dbReference>
<evidence type="ECO:0000256" key="10">
    <source>
        <dbReference type="PIRSR" id="PIRSR605708-2"/>
    </source>
</evidence>
<evidence type="ECO:0000256" key="4">
    <source>
        <dbReference type="ARBA" id="ARBA00013127"/>
    </source>
</evidence>
<dbReference type="InterPro" id="IPR014710">
    <property type="entry name" value="RmlC-like_jellyroll"/>
</dbReference>
<evidence type="ECO:0000256" key="11">
    <source>
        <dbReference type="SAM" id="MobiDB-lite"/>
    </source>
</evidence>
<dbReference type="PANTHER" id="PTHR11056">
    <property type="entry name" value="HOMOGENTISATE 1,2-DIOXYGENASE"/>
    <property type="match status" value="1"/>
</dbReference>